<dbReference type="InterPro" id="IPR019481">
    <property type="entry name" value="TFIIIC_triple_barrel"/>
</dbReference>
<keyword evidence="4" id="KW-1185">Reference proteome</keyword>
<proteinExistence type="predicted"/>
<comment type="caution">
    <text evidence="3">The sequence shown here is derived from an EMBL/GenBank/DDBJ whole genome shotgun (WGS) entry which is preliminary data.</text>
</comment>
<evidence type="ECO:0000313" key="4">
    <source>
        <dbReference type="Proteomes" id="UP000824998"/>
    </source>
</evidence>
<feature type="region of interest" description="Disordered" evidence="1">
    <location>
        <begin position="66"/>
        <end position="86"/>
    </location>
</feature>
<protein>
    <recommendedName>
        <fullName evidence="2">Transcription factor TFIIIC triple barrel domain-containing protein</fullName>
    </recommendedName>
</protein>
<evidence type="ECO:0000313" key="3">
    <source>
        <dbReference type="EMBL" id="KAG9232893.1"/>
    </source>
</evidence>
<feature type="region of interest" description="Disordered" evidence="1">
    <location>
        <begin position="306"/>
        <end position="405"/>
    </location>
</feature>
<dbReference type="EMBL" id="MU251525">
    <property type="protein sequence ID" value="KAG9232893.1"/>
    <property type="molecule type" value="Genomic_DNA"/>
</dbReference>
<evidence type="ECO:0000259" key="2">
    <source>
        <dbReference type="Pfam" id="PF10419"/>
    </source>
</evidence>
<accession>A0A9P7YH47</accession>
<dbReference type="Pfam" id="PF10419">
    <property type="entry name" value="TFIIIC_sub6"/>
    <property type="match status" value="1"/>
</dbReference>
<feature type="domain" description="Transcription factor TFIIIC triple barrel" evidence="2">
    <location>
        <begin position="49"/>
        <end position="199"/>
    </location>
</feature>
<evidence type="ECO:0000256" key="1">
    <source>
        <dbReference type="SAM" id="MobiDB-lite"/>
    </source>
</evidence>
<reference evidence="3" key="1">
    <citation type="journal article" date="2021" name="IMA Fungus">
        <title>Genomic characterization of three marine fungi, including Emericellopsis atlantica sp. nov. with signatures of a generalist lifestyle and marine biomass degradation.</title>
        <authorList>
            <person name="Hagestad O.C."/>
            <person name="Hou L."/>
            <person name="Andersen J.H."/>
            <person name="Hansen E.H."/>
            <person name="Altermark B."/>
            <person name="Li C."/>
            <person name="Kuhnert E."/>
            <person name="Cox R.J."/>
            <person name="Crous P.W."/>
            <person name="Spatafora J.W."/>
            <person name="Lail K."/>
            <person name="Amirebrahimi M."/>
            <person name="Lipzen A."/>
            <person name="Pangilinan J."/>
            <person name="Andreopoulos W."/>
            <person name="Hayes R.D."/>
            <person name="Ng V."/>
            <person name="Grigoriev I.V."/>
            <person name="Jackson S.A."/>
            <person name="Sutton T.D.S."/>
            <person name="Dobson A.D.W."/>
            <person name="Rama T."/>
        </authorList>
    </citation>
    <scope>NUCLEOTIDE SEQUENCE</scope>
    <source>
        <strain evidence="3">TRa018bII</strain>
    </source>
</reference>
<organism evidence="3 4">
    <name type="scientific">Amylocarpus encephaloides</name>
    <dbReference type="NCBI Taxonomy" id="45428"/>
    <lineage>
        <taxon>Eukaryota</taxon>
        <taxon>Fungi</taxon>
        <taxon>Dikarya</taxon>
        <taxon>Ascomycota</taxon>
        <taxon>Pezizomycotina</taxon>
        <taxon>Leotiomycetes</taxon>
        <taxon>Helotiales</taxon>
        <taxon>Helotiales incertae sedis</taxon>
        <taxon>Amylocarpus</taxon>
    </lineage>
</organism>
<name>A0A9P7YH47_9HELO</name>
<feature type="compositionally biased region" description="Polar residues" evidence="1">
    <location>
        <begin position="7"/>
        <end position="16"/>
    </location>
</feature>
<dbReference type="Gene3D" id="2.60.40.4370">
    <property type="match status" value="1"/>
</dbReference>
<feature type="compositionally biased region" description="Acidic residues" evidence="1">
    <location>
        <begin position="378"/>
        <end position="405"/>
    </location>
</feature>
<dbReference type="OrthoDB" id="1877767at2759"/>
<dbReference type="AlphaFoldDB" id="A0A9P7YH47"/>
<feature type="region of interest" description="Disordered" evidence="1">
    <location>
        <begin position="1"/>
        <end position="41"/>
    </location>
</feature>
<gene>
    <name evidence="3" type="ORF">BJ875DRAFT_64837</name>
</gene>
<dbReference type="Proteomes" id="UP000824998">
    <property type="component" value="Unassembled WGS sequence"/>
</dbReference>
<sequence>MAENLDSPVSFNTQAATPPPTSNLRKTHAQAAYGDGEDSGEWEYEYSATETETHYLTLDLTAIQLPKKRSTQPKKEGDNQRWKNPAYGRHKGQAVAISKPYSAGAGKKSCHELGMDEDNAELKTPATKAISDIHILDLHSKAPLISYDGQIFSCEWAENIGAEFLFVEHDENNALPAIRRLPGNVDLLAVSTARLISTQLLVEPRLEHKQAANCRAAKALKIDLGNRTSTERVNQAKFLENMINAKESKREKDLVTVFTMKRHSLGRWKKQLMLQRKDERQNLGYIVRHGGPADQLQAAERLKQLDEEEKNRPANAELWKSRPPPRYSESGNPTRPRARRKKDTDTTMMFKRHKVKFANGPAAYKNNLSGKPNGIGDAGDDEDEDGEDEDEDEEMMDEEMTSDED</sequence>